<sequence>MARDPEEGDAFVFDLVEDDAAGAAPAGSTAGSAAGAGDAGDDSDGLARAGPSAAGSPGRKRRATAQAAAVLAVVLGTGVAVEGIRDHERIERMRELPGGVADVSSPLTETWAWHGTVGPDGSTTDVAVLGDVLAFVSDGELVGLDPATGEEAWTVALGADAECGPTAWSPPSGPATSSLVCLQGASADREVVVVGPQGAASAPRTLDDAAARRHGPPRIGPAATVLRAKRVGPLSAIDVAGVRCTDGGECRGTVEAGRDLVLRAEDAATGVERWAVTVPFRAADATQCTRTFGGSWGSSATRLVFSGELAPDAFGGWATPDRIDLNGCGIQAGVTPDGVVLGTELEPGRGGVVGLGATGYAVTRFDGVVRATVHAVDGAVVGDVTGYPLVPRAVDEAGPTMVLGVDEVGRRLRAYGPDGTARWDIPLQSGGQDFLAQVGEVAVVTTGAGGVRGLDRGTGAEKWDWNGSDPASGGGSGYFGTAYVVQAFTDGESVLLRTESDTGGTHGLVALDAASGAVVWDRPGGRPVPPFDPLGGDVLGQGVVGDLVAVDGHLLEVTPRGVRGLG</sequence>
<dbReference type="Gene3D" id="2.130.10.10">
    <property type="entry name" value="YVTN repeat-like/Quinoprotein amine dehydrogenase"/>
    <property type="match status" value="1"/>
</dbReference>
<feature type="compositionally biased region" description="Low complexity" evidence="1">
    <location>
        <begin position="22"/>
        <end position="36"/>
    </location>
</feature>
<dbReference type="Proteomes" id="UP001597338">
    <property type="component" value="Unassembled WGS sequence"/>
</dbReference>
<protein>
    <submittedName>
        <fullName evidence="3">PQQ-binding-like beta-propeller repeat protein</fullName>
    </submittedName>
</protein>
<dbReference type="RefSeq" id="WP_377198921.1">
    <property type="nucleotide sequence ID" value="NZ_JBHUHF010000001.1"/>
</dbReference>
<proteinExistence type="predicted"/>
<accession>A0ABW4VBG0</accession>
<evidence type="ECO:0000259" key="2">
    <source>
        <dbReference type="Pfam" id="PF13360"/>
    </source>
</evidence>
<dbReference type="SMART" id="SM00564">
    <property type="entry name" value="PQQ"/>
    <property type="match status" value="3"/>
</dbReference>
<dbReference type="InterPro" id="IPR002372">
    <property type="entry name" value="PQQ_rpt_dom"/>
</dbReference>
<evidence type="ECO:0000313" key="4">
    <source>
        <dbReference type="Proteomes" id="UP001597338"/>
    </source>
</evidence>
<name>A0ABW4VBG0_9MICO</name>
<dbReference type="InterPro" id="IPR015943">
    <property type="entry name" value="WD40/YVTN_repeat-like_dom_sf"/>
</dbReference>
<dbReference type="Pfam" id="PF13360">
    <property type="entry name" value="PQQ_2"/>
    <property type="match status" value="1"/>
</dbReference>
<feature type="region of interest" description="Disordered" evidence="1">
    <location>
        <begin position="22"/>
        <end position="61"/>
    </location>
</feature>
<dbReference type="EMBL" id="JBHUHF010000001">
    <property type="protein sequence ID" value="MFD2027159.1"/>
    <property type="molecule type" value="Genomic_DNA"/>
</dbReference>
<evidence type="ECO:0000313" key="3">
    <source>
        <dbReference type="EMBL" id="MFD2027159.1"/>
    </source>
</evidence>
<dbReference type="InterPro" id="IPR018391">
    <property type="entry name" value="PQQ_b-propeller_rpt"/>
</dbReference>
<gene>
    <name evidence="3" type="ORF">ACFSL2_16725</name>
</gene>
<keyword evidence="4" id="KW-1185">Reference proteome</keyword>
<evidence type="ECO:0000256" key="1">
    <source>
        <dbReference type="SAM" id="MobiDB-lite"/>
    </source>
</evidence>
<feature type="domain" description="Pyrrolo-quinoline quinone repeat" evidence="2">
    <location>
        <begin position="407"/>
        <end position="523"/>
    </location>
</feature>
<reference evidence="4" key="1">
    <citation type="journal article" date="2019" name="Int. J. Syst. Evol. Microbiol.">
        <title>The Global Catalogue of Microorganisms (GCM) 10K type strain sequencing project: providing services to taxonomists for standard genome sequencing and annotation.</title>
        <authorList>
            <consortium name="The Broad Institute Genomics Platform"/>
            <consortium name="The Broad Institute Genome Sequencing Center for Infectious Disease"/>
            <person name="Wu L."/>
            <person name="Ma J."/>
        </authorList>
    </citation>
    <scope>NUCLEOTIDE SEQUENCE [LARGE SCALE GENOMIC DNA]</scope>
    <source>
        <strain evidence="4">CCM 7043</strain>
    </source>
</reference>
<comment type="caution">
    <text evidence="3">The sequence shown here is derived from an EMBL/GenBank/DDBJ whole genome shotgun (WGS) entry which is preliminary data.</text>
</comment>
<organism evidence="3 4">
    <name type="scientific">Promicromonospora aerolata</name>
    <dbReference type="NCBI Taxonomy" id="195749"/>
    <lineage>
        <taxon>Bacteria</taxon>
        <taxon>Bacillati</taxon>
        <taxon>Actinomycetota</taxon>
        <taxon>Actinomycetes</taxon>
        <taxon>Micrococcales</taxon>
        <taxon>Promicromonosporaceae</taxon>
        <taxon>Promicromonospora</taxon>
    </lineage>
</organism>
<feature type="compositionally biased region" description="Low complexity" evidence="1">
    <location>
        <begin position="46"/>
        <end position="57"/>
    </location>
</feature>